<sequence length="238" mass="27110">MSKRKTKLSATRPGAGYEVGYGKPPEASRFQAGRSGNPKGRPRGSKNKRPALNEERLKGIILDEAYREITVRDGDRNVTVPMAQAIVRSLAVNAAKGQHRAQRLFAEMLTSTESQNRALADEWLEIANEYKAYWERELERRERLGITDQSPPQPHPDQVKIDMKTGEAWIEGPVTKEQVAELEMWTSRRDGYVQELEWLRQEFDTSEDEADKAGLEGDIRNAEKILAMIELILERIGY</sequence>
<dbReference type="InterPro" id="IPR043736">
    <property type="entry name" value="DUF5681"/>
</dbReference>
<organism evidence="3 4">
    <name type="scientific">Aliiruegeria lutimaris</name>
    <dbReference type="NCBI Taxonomy" id="571298"/>
    <lineage>
        <taxon>Bacteria</taxon>
        <taxon>Pseudomonadati</taxon>
        <taxon>Pseudomonadota</taxon>
        <taxon>Alphaproteobacteria</taxon>
        <taxon>Rhodobacterales</taxon>
        <taxon>Roseobacteraceae</taxon>
        <taxon>Aliiruegeria</taxon>
    </lineage>
</organism>
<evidence type="ECO:0000259" key="2">
    <source>
        <dbReference type="Pfam" id="PF18932"/>
    </source>
</evidence>
<dbReference type="AlphaFoldDB" id="A0A1G9DMX2"/>
<keyword evidence="4" id="KW-1185">Reference proteome</keyword>
<dbReference type="RefSeq" id="WP_093160672.1">
    <property type="nucleotide sequence ID" value="NZ_FNEK01000048.1"/>
</dbReference>
<dbReference type="Proteomes" id="UP000199382">
    <property type="component" value="Unassembled WGS sequence"/>
</dbReference>
<feature type="region of interest" description="Disordered" evidence="1">
    <location>
        <begin position="1"/>
        <end position="52"/>
    </location>
</feature>
<dbReference type="STRING" id="571298.SAMN04488026_104825"/>
<protein>
    <recommendedName>
        <fullName evidence="2">DUF5681 domain-containing protein</fullName>
    </recommendedName>
</protein>
<dbReference type="EMBL" id="FNEK01000048">
    <property type="protein sequence ID" value="SDK65238.1"/>
    <property type="molecule type" value="Genomic_DNA"/>
</dbReference>
<gene>
    <name evidence="3" type="ORF">SAMN04488026_104825</name>
</gene>
<accession>A0A1G9DMX2</accession>
<proteinExistence type="predicted"/>
<evidence type="ECO:0000313" key="4">
    <source>
        <dbReference type="Proteomes" id="UP000199382"/>
    </source>
</evidence>
<feature type="domain" description="DUF5681" evidence="2">
    <location>
        <begin position="27"/>
        <end position="111"/>
    </location>
</feature>
<dbReference type="OrthoDB" id="2086138at2"/>
<dbReference type="Pfam" id="PF18932">
    <property type="entry name" value="DUF5681"/>
    <property type="match status" value="1"/>
</dbReference>
<evidence type="ECO:0000256" key="1">
    <source>
        <dbReference type="SAM" id="MobiDB-lite"/>
    </source>
</evidence>
<reference evidence="3 4" key="1">
    <citation type="submission" date="2016-10" db="EMBL/GenBank/DDBJ databases">
        <authorList>
            <person name="de Groot N.N."/>
        </authorList>
    </citation>
    <scope>NUCLEOTIDE SEQUENCE [LARGE SCALE GENOMIC DNA]</scope>
    <source>
        <strain evidence="3 4">DSM 25294</strain>
    </source>
</reference>
<feature type="compositionally biased region" description="Basic residues" evidence="1">
    <location>
        <begin position="40"/>
        <end position="49"/>
    </location>
</feature>
<evidence type="ECO:0000313" key="3">
    <source>
        <dbReference type="EMBL" id="SDK65238.1"/>
    </source>
</evidence>
<name>A0A1G9DMX2_9RHOB</name>